<dbReference type="GO" id="GO:0071944">
    <property type="term" value="C:cell periphery"/>
    <property type="evidence" value="ECO:0007669"/>
    <property type="project" value="TreeGrafter"/>
</dbReference>
<evidence type="ECO:0000256" key="7">
    <source>
        <dbReference type="SAM" id="Phobius"/>
    </source>
</evidence>
<dbReference type="Gene3D" id="3.90.550.10">
    <property type="entry name" value="Spore Coat Polysaccharide Biosynthesis Protein SpsA, Chain A"/>
    <property type="match status" value="1"/>
</dbReference>
<feature type="transmembrane region" description="Helical" evidence="7">
    <location>
        <begin position="311"/>
        <end position="330"/>
    </location>
</feature>
<dbReference type="Pfam" id="PF23000">
    <property type="entry name" value="ChitinSynthase_IV_N"/>
    <property type="match status" value="1"/>
</dbReference>
<organism evidence="9 10">
    <name type="scientific">Brachionus calyciflorus</name>
    <dbReference type="NCBI Taxonomy" id="104777"/>
    <lineage>
        <taxon>Eukaryota</taxon>
        <taxon>Metazoa</taxon>
        <taxon>Spiralia</taxon>
        <taxon>Gnathifera</taxon>
        <taxon>Rotifera</taxon>
        <taxon>Eurotatoria</taxon>
        <taxon>Monogononta</taxon>
        <taxon>Pseudotrocha</taxon>
        <taxon>Ploima</taxon>
        <taxon>Brachionidae</taxon>
        <taxon>Brachionus</taxon>
    </lineage>
</organism>
<dbReference type="PANTHER" id="PTHR22914">
    <property type="entry name" value="CHITIN SYNTHASE"/>
    <property type="match status" value="1"/>
</dbReference>
<dbReference type="OrthoDB" id="370884at2759"/>
<evidence type="ECO:0000313" key="9">
    <source>
        <dbReference type="EMBL" id="CAF0773385.1"/>
    </source>
</evidence>
<keyword evidence="10" id="KW-1185">Reference proteome</keyword>
<evidence type="ECO:0000256" key="6">
    <source>
        <dbReference type="ARBA" id="ARBA00023136"/>
    </source>
</evidence>
<feature type="transmembrane region" description="Helical" evidence="7">
    <location>
        <begin position="135"/>
        <end position="156"/>
    </location>
</feature>
<dbReference type="PANTHER" id="PTHR22914:SF42">
    <property type="entry name" value="CHITIN SYNTHASE"/>
    <property type="match status" value="1"/>
</dbReference>
<feature type="transmembrane region" description="Helical" evidence="7">
    <location>
        <begin position="394"/>
        <end position="415"/>
    </location>
</feature>
<keyword evidence="5 7" id="KW-1133">Transmembrane helix</keyword>
<feature type="transmembrane region" description="Helical" evidence="7">
    <location>
        <begin position="883"/>
        <end position="901"/>
    </location>
</feature>
<evidence type="ECO:0000256" key="4">
    <source>
        <dbReference type="ARBA" id="ARBA00022692"/>
    </source>
</evidence>
<feature type="transmembrane region" description="Helical" evidence="7">
    <location>
        <begin position="342"/>
        <end position="362"/>
    </location>
</feature>
<keyword evidence="6 7" id="KW-0472">Membrane</keyword>
<dbReference type="GO" id="GO:0004100">
    <property type="term" value="F:chitin synthase activity"/>
    <property type="evidence" value="ECO:0007669"/>
    <property type="project" value="UniProtKB-EC"/>
</dbReference>
<feature type="transmembrane region" description="Helical" evidence="7">
    <location>
        <begin position="913"/>
        <end position="933"/>
    </location>
</feature>
<dbReference type="GO" id="GO:0006031">
    <property type="term" value="P:chitin biosynthetic process"/>
    <property type="evidence" value="ECO:0007669"/>
    <property type="project" value="TreeGrafter"/>
</dbReference>
<evidence type="ECO:0000256" key="3">
    <source>
        <dbReference type="ARBA" id="ARBA00022676"/>
    </source>
</evidence>
<proteinExistence type="predicted"/>
<dbReference type="EC" id="2.4.1.16" evidence="2"/>
<accession>A0A813QUZ3</accession>
<evidence type="ECO:0000256" key="1">
    <source>
        <dbReference type="ARBA" id="ARBA00004141"/>
    </source>
</evidence>
<feature type="transmembrane region" description="Helical" evidence="7">
    <location>
        <begin position="105"/>
        <end position="129"/>
    </location>
</feature>
<feature type="transmembrane region" description="Helical" evidence="7">
    <location>
        <begin position="939"/>
        <end position="960"/>
    </location>
</feature>
<evidence type="ECO:0000256" key="2">
    <source>
        <dbReference type="ARBA" id="ARBA00012543"/>
    </source>
</evidence>
<comment type="subcellular location">
    <subcellularLocation>
        <location evidence="1">Membrane</location>
        <topology evidence="1">Multi-pass membrane protein</topology>
    </subcellularLocation>
</comment>
<evidence type="ECO:0000313" key="10">
    <source>
        <dbReference type="Proteomes" id="UP000663879"/>
    </source>
</evidence>
<gene>
    <name evidence="9" type="ORF">OXX778_LOCUS5075</name>
</gene>
<keyword evidence="3" id="KW-0328">Glycosyltransferase</keyword>
<feature type="transmembrane region" description="Helical" evidence="7">
    <location>
        <begin position="845"/>
        <end position="871"/>
    </location>
</feature>
<dbReference type="SUPFAM" id="SSF53448">
    <property type="entry name" value="Nucleotide-diphospho-sugar transferases"/>
    <property type="match status" value="1"/>
</dbReference>
<dbReference type="Proteomes" id="UP000663879">
    <property type="component" value="Unassembled WGS sequence"/>
</dbReference>
<dbReference type="EMBL" id="CAJNOC010000534">
    <property type="protein sequence ID" value="CAF0773385.1"/>
    <property type="molecule type" value="Genomic_DNA"/>
</dbReference>
<evidence type="ECO:0000256" key="5">
    <source>
        <dbReference type="ARBA" id="ARBA00022989"/>
    </source>
</evidence>
<feature type="transmembrane region" description="Helical" evidence="7">
    <location>
        <begin position="190"/>
        <end position="209"/>
    </location>
</feature>
<feature type="transmembrane region" description="Helical" evidence="7">
    <location>
        <begin position="72"/>
        <end position="93"/>
    </location>
</feature>
<keyword evidence="3" id="KW-0808">Transferase</keyword>
<dbReference type="AlphaFoldDB" id="A0A813QUZ3"/>
<dbReference type="InterPro" id="IPR004835">
    <property type="entry name" value="Chitin_synth"/>
</dbReference>
<dbReference type="GO" id="GO:0016020">
    <property type="term" value="C:membrane"/>
    <property type="evidence" value="ECO:0007669"/>
    <property type="project" value="UniProtKB-SubCell"/>
</dbReference>
<protein>
    <recommendedName>
        <fullName evidence="2">chitin synthase</fullName>
        <ecNumber evidence="2">2.4.1.16</ecNumber>
    </recommendedName>
</protein>
<feature type="transmembrane region" description="Helical" evidence="7">
    <location>
        <begin position="32"/>
        <end position="56"/>
    </location>
</feature>
<feature type="transmembrane region" description="Helical" evidence="7">
    <location>
        <begin position="1148"/>
        <end position="1170"/>
    </location>
</feature>
<evidence type="ECO:0000259" key="8">
    <source>
        <dbReference type="Pfam" id="PF23000"/>
    </source>
</evidence>
<reference evidence="9" key="1">
    <citation type="submission" date="2021-02" db="EMBL/GenBank/DDBJ databases">
        <authorList>
            <person name="Nowell W R."/>
        </authorList>
    </citation>
    <scope>NUCLEOTIDE SEQUENCE</scope>
    <source>
        <strain evidence="9">Ploen Becks lab</strain>
    </source>
</reference>
<keyword evidence="4 7" id="KW-0812">Transmembrane</keyword>
<comment type="caution">
    <text evidence="9">The sequence shown here is derived from an EMBL/GenBank/DDBJ whole genome shotgun (WGS) entry which is preliminary data.</text>
</comment>
<feature type="transmembrane region" description="Helical" evidence="7">
    <location>
        <begin position="1104"/>
        <end position="1125"/>
    </location>
</feature>
<feature type="domain" description="Chitin synthase chs-1/2 N-terminal putative transporter" evidence="8">
    <location>
        <begin position="21"/>
        <end position="405"/>
    </location>
</feature>
<feature type="transmembrane region" description="Helical" evidence="7">
    <location>
        <begin position="221"/>
        <end position="238"/>
    </location>
</feature>
<sequence>MKRNQLIRLIEKENRYESSESKTVCILKCLRVFIHIFLALLVLISAVTSKISLFLITNETNYYEKNETNDKWLWTLLLTVCTPYAISFVLCIVKIMFRQLPNPTFIEFLTVLLFETFNAIGTSILIFGVFSQLDLVRSILLINLLSIIPSFINIFLGSDNPKYRNNFYFIVKSFLFKIARIRKTDSLMMFYLNIVAALMQLSGIFILIFSDYLNYSKWQTLVGIILVSASLFFNYFNFTSTNKSTNNKFMTLLVNYLKHSKRSIDLSRQKIGLFTNPWKIGIFFLFSYIFYPHTKLKTSLFDVNLTTMDRLVYFTPFIIHIVSSLVCYLASSLAYKFRMSRFSFALPLTLVTPVAIIVSVLICEFRKPNLQVNNLMDIFNSHFICTTKVLSYKWQLVCGLCLWWLSNLWTTSHIWSNEAVSKMKNVKRIFKFQNFNTVFVENSLMFNYPPKNQDDDDYQNDEDSESEKEVYDGKTTLFICATMWHENDNEMLQLLKSIMRLDIDQSEKKRHNGSNSECFDYEAHIFFDDAMSHLPNGSCEPNIFVQNLIKSVEEAALFAHKYDVQVEPPTKIVTPYGGQLKFKLPGGNYLIVHLKDKSLIRNKKRWSQCMYMYYLLGYKYFGDLESMEKYYNTNNVYDVKHDKKKHFIGFGNFLKNIDSSLRQKLENTYILTLDGDVEFRPNSVKLMIDKMRENKKIGSVCGRVHPIGSGPIVWYQIFEYAVGHWLQKVSEHVFGTVMCSPGCFSLLRGSTILEDNILNVYTTKSTEASHCVQYDQGEDRWLSTLIVQQGYYIVYCSAATSYTYSPETFNEYYNQRRRWIPSTMANLIDFLQDYKHILKVNQRVTYLYVLYILVNFFASILGPATITLMVADTLYASFGFGLWSAYIFAVLPTIIFIIACFHLKNDTQIKVAAILSTVFVYLMIGIMVGALARTLNSPILSPSSMVLGALFFTFILAALIHPKEFQCLFPVINLNNVSWGTREIKGGNNMENSRKRKKITELFYDLIKKYAYSNNHDQNQNSEKLTITTQSNNNNNNENETKQDNLNEVKNWTEHSSLKNSDFDIMSDDEKKFFDQLITKYLYPNLVINKEEIKEELDELRNRCSFYFLMANSLWYLLLFALQLLKDKLIDKIYISITVFNNTVKYEPVYFCYVMLFVVMLILQFIAMIWHRAITFIQVIRKTSLRNVKQVNRQRENYALSQGFDNDTFTECGTDGKYTKNLETIDTVLNF</sequence>
<dbReference type="Pfam" id="PF03142">
    <property type="entry name" value="Chitin_synth_2"/>
    <property type="match status" value="1"/>
</dbReference>
<dbReference type="InterPro" id="IPR029044">
    <property type="entry name" value="Nucleotide-diphossugar_trans"/>
</dbReference>
<name>A0A813QUZ3_9BILA</name>
<dbReference type="InterPro" id="IPR055120">
    <property type="entry name" value="Chs-1/2_IV_N"/>
</dbReference>
<feature type="transmembrane region" description="Helical" evidence="7">
    <location>
        <begin position="271"/>
        <end position="291"/>
    </location>
</feature>